<comment type="subcellular location">
    <subcellularLocation>
        <location evidence="1 11">Cell membrane</location>
        <topology evidence="1 11">Multi-pass membrane protein</topology>
    </subcellularLocation>
</comment>
<proteinExistence type="inferred from homology"/>
<dbReference type="Gene3D" id="1.20.1070.10">
    <property type="entry name" value="Rhodopsin 7-helix transmembrane proteins"/>
    <property type="match status" value="1"/>
</dbReference>
<dbReference type="InterPro" id="IPR017452">
    <property type="entry name" value="GPCR_Rhodpsn_7TM"/>
</dbReference>
<dbReference type="GO" id="GO:0004984">
    <property type="term" value="F:olfactory receptor activity"/>
    <property type="evidence" value="ECO:0007669"/>
    <property type="project" value="InterPro"/>
</dbReference>
<comment type="caution">
    <text evidence="13">The sequence shown here is derived from an EMBL/GenBank/DDBJ whole genome shotgun (WGS) entry which is preliminary data.</text>
</comment>
<evidence type="ECO:0000256" key="9">
    <source>
        <dbReference type="ARBA" id="ARBA00023224"/>
    </source>
</evidence>
<keyword evidence="8 10" id="KW-0675">Receptor</keyword>
<protein>
    <recommendedName>
        <fullName evidence="11">Olfactory receptor</fullName>
    </recommendedName>
</protein>
<feature type="transmembrane region" description="Helical" evidence="11">
    <location>
        <begin position="191"/>
        <end position="212"/>
    </location>
</feature>
<keyword evidence="4 11" id="KW-0552">Olfaction</keyword>
<dbReference type="Proteomes" id="UP001066276">
    <property type="component" value="Chromosome 4_1"/>
</dbReference>
<dbReference type="EMBL" id="JANPWB010000007">
    <property type="protein sequence ID" value="KAJ1168213.1"/>
    <property type="molecule type" value="Genomic_DNA"/>
</dbReference>
<evidence type="ECO:0000256" key="6">
    <source>
        <dbReference type="ARBA" id="ARBA00023040"/>
    </source>
</evidence>
<evidence type="ECO:0000256" key="5">
    <source>
        <dbReference type="ARBA" id="ARBA00022989"/>
    </source>
</evidence>
<dbReference type="Pfam" id="PF13853">
    <property type="entry name" value="7tm_4"/>
    <property type="match status" value="1"/>
</dbReference>
<organism evidence="13 14">
    <name type="scientific">Pleurodeles waltl</name>
    <name type="common">Iberian ribbed newt</name>
    <dbReference type="NCBI Taxonomy" id="8319"/>
    <lineage>
        <taxon>Eukaryota</taxon>
        <taxon>Metazoa</taxon>
        <taxon>Chordata</taxon>
        <taxon>Craniata</taxon>
        <taxon>Vertebrata</taxon>
        <taxon>Euteleostomi</taxon>
        <taxon>Amphibia</taxon>
        <taxon>Batrachia</taxon>
        <taxon>Caudata</taxon>
        <taxon>Salamandroidea</taxon>
        <taxon>Salamandridae</taxon>
        <taxon>Pleurodelinae</taxon>
        <taxon>Pleurodeles</taxon>
    </lineage>
</organism>
<dbReference type="InterPro" id="IPR000725">
    <property type="entry name" value="Olfact_rcpt"/>
</dbReference>
<dbReference type="GO" id="GO:0005886">
    <property type="term" value="C:plasma membrane"/>
    <property type="evidence" value="ECO:0007669"/>
    <property type="project" value="UniProtKB-SubCell"/>
</dbReference>
<dbReference type="SUPFAM" id="SSF81321">
    <property type="entry name" value="Family A G protein-coupled receptor-like"/>
    <property type="match status" value="1"/>
</dbReference>
<evidence type="ECO:0000256" key="2">
    <source>
        <dbReference type="ARBA" id="ARBA00022475"/>
    </source>
</evidence>
<evidence type="ECO:0000256" key="7">
    <source>
        <dbReference type="ARBA" id="ARBA00023136"/>
    </source>
</evidence>
<keyword evidence="7 11" id="KW-0472">Membrane</keyword>
<feature type="transmembrane region" description="Helical" evidence="11">
    <location>
        <begin position="12"/>
        <end position="40"/>
    </location>
</feature>
<gene>
    <name evidence="13" type="ORF">NDU88_000162</name>
</gene>
<evidence type="ECO:0000256" key="11">
    <source>
        <dbReference type="RuleBase" id="RU363047"/>
    </source>
</evidence>
<dbReference type="PRINTS" id="PR00245">
    <property type="entry name" value="OLFACTORYR"/>
</dbReference>
<evidence type="ECO:0000256" key="1">
    <source>
        <dbReference type="ARBA" id="ARBA00004651"/>
    </source>
</evidence>
<keyword evidence="5 11" id="KW-1133">Transmembrane helix</keyword>
<evidence type="ECO:0000256" key="8">
    <source>
        <dbReference type="ARBA" id="ARBA00023170"/>
    </source>
</evidence>
<dbReference type="PRINTS" id="PR00237">
    <property type="entry name" value="GPCRRHODOPSN"/>
</dbReference>
<dbReference type="FunFam" id="1.20.1070.10:FF:000015">
    <property type="entry name" value="Olfactory receptor"/>
    <property type="match status" value="1"/>
</dbReference>
<keyword evidence="2 11" id="KW-1003">Cell membrane</keyword>
<feature type="transmembrane region" description="Helical" evidence="11">
    <location>
        <begin position="157"/>
        <end position="179"/>
    </location>
</feature>
<evidence type="ECO:0000313" key="14">
    <source>
        <dbReference type="Proteomes" id="UP001066276"/>
    </source>
</evidence>
<dbReference type="AlphaFoldDB" id="A0AAV7SVQ9"/>
<name>A0AAV7SVQ9_PLEWA</name>
<feature type="transmembrane region" description="Helical" evidence="11">
    <location>
        <begin position="60"/>
        <end position="82"/>
    </location>
</feature>
<feature type="domain" description="G-protein coupled receptors family 1 profile" evidence="12">
    <location>
        <begin position="1"/>
        <end position="210"/>
    </location>
</feature>
<evidence type="ECO:0000259" key="12">
    <source>
        <dbReference type="PROSITE" id="PS50262"/>
    </source>
</evidence>
<evidence type="ECO:0000256" key="10">
    <source>
        <dbReference type="RuleBase" id="RU000688"/>
    </source>
</evidence>
<dbReference type="PANTHER" id="PTHR26452">
    <property type="entry name" value="OLFACTORY RECEPTOR"/>
    <property type="match status" value="1"/>
</dbReference>
<accession>A0AAV7SVQ9</accession>
<sequence length="227" mass="25750">MLSDLVSRTKGISYHSCIAQVFFYIFFAVVECFLLSLMAIDRYVAICRPLHYHAIMNLELCVRLAAATWFSGGLYSLMYSVVTSHLIFCRSHVVNHFFCDVPQLLLISCSDPSVNMILIFIAVVLVCIWNFAVILGSYAHIISTILKIVSKQDRKKTFGTCSSHLMVVSLYYGALISIYFRPLSSFSQPNIWMASLIYTTGTPILNPMIYSLRNDEVKGALRRMLQK</sequence>
<dbReference type="InterPro" id="IPR050516">
    <property type="entry name" value="Olfactory_GPCR"/>
</dbReference>
<dbReference type="InterPro" id="IPR000276">
    <property type="entry name" value="GPCR_Rhodpsn"/>
</dbReference>
<dbReference type="PROSITE" id="PS50262">
    <property type="entry name" value="G_PROTEIN_RECEP_F1_2"/>
    <property type="match status" value="1"/>
</dbReference>
<evidence type="ECO:0000256" key="4">
    <source>
        <dbReference type="ARBA" id="ARBA00022725"/>
    </source>
</evidence>
<evidence type="ECO:0000313" key="13">
    <source>
        <dbReference type="EMBL" id="KAJ1168213.1"/>
    </source>
</evidence>
<dbReference type="PROSITE" id="PS00237">
    <property type="entry name" value="G_PROTEIN_RECEP_F1_1"/>
    <property type="match status" value="1"/>
</dbReference>
<reference evidence="13" key="1">
    <citation type="journal article" date="2022" name="bioRxiv">
        <title>Sequencing and chromosome-scale assembly of the giantPleurodeles waltlgenome.</title>
        <authorList>
            <person name="Brown T."/>
            <person name="Elewa A."/>
            <person name="Iarovenko S."/>
            <person name="Subramanian E."/>
            <person name="Araus A.J."/>
            <person name="Petzold A."/>
            <person name="Susuki M."/>
            <person name="Suzuki K.-i.T."/>
            <person name="Hayashi T."/>
            <person name="Toyoda A."/>
            <person name="Oliveira C."/>
            <person name="Osipova E."/>
            <person name="Leigh N.D."/>
            <person name="Simon A."/>
            <person name="Yun M.H."/>
        </authorList>
    </citation>
    <scope>NUCLEOTIDE SEQUENCE</scope>
    <source>
        <strain evidence="13">20211129_DDA</strain>
        <tissue evidence="13">Liver</tissue>
    </source>
</reference>
<keyword evidence="14" id="KW-1185">Reference proteome</keyword>
<dbReference type="GO" id="GO:0004930">
    <property type="term" value="F:G protein-coupled receptor activity"/>
    <property type="evidence" value="ECO:0007669"/>
    <property type="project" value="UniProtKB-KW"/>
</dbReference>
<keyword evidence="11" id="KW-0716">Sensory transduction</keyword>
<keyword evidence="3 10" id="KW-0812">Transmembrane</keyword>
<keyword evidence="9 10" id="KW-0807">Transducer</keyword>
<feature type="transmembrane region" description="Helical" evidence="11">
    <location>
        <begin position="114"/>
        <end position="136"/>
    </location>
</feature>
<comment type="similarity">
    <text evidence="10">Belongs to the G-protein coupled receptor 1 family.</text>
</comment>
<evidence type="ECO:0000256" key="3">
    <source>
        <dbReference type="ARBA" id="ARBA00022692"/>
    </source>
</evidence>
<keyword evidence="6 10" id="KW-0297">G-protein coupled receptor</keyword>